<dbReference type="InterPro" id="IPR003594">
    <property type="entry name" value="HATPase_dom"/>
</dbReference>
<dbReference type="Gene3D" id="1.10.287.130">
    <property type="match status" value="1"/>
</dbReference>
<dbReference type="Gene3D" id="3.30.565.10">
    <property type="entry name" value="Histidine kinase-like ATPase, C-terminal domain"/>
    <property type="match status" value="1"/>
</dbReference>
<evidence type="ECO:0000256" key="4">
    <source>
        <dbReference type="ARBA" id="ARBA00022553"/>
    </source>
</evidence>
<organism evidence="10 11">
    <name type="scientific">Murimonas intestini</name>
    <dbReference type="NCBI Taxonomy" id="1337051"/>
    <lineage>
        <taxon>Bacteria</taxon>
        <taxon>Bacillati</taxon>
        <taxon>Bacillota</taxon>
        <taxon>Clostridia</taxon>
        <taxon>Lachnospirales</taxon>
        <taxon>Lachnospiraceae</taxon>
        <taxon>Murimonas</taxon>
    </lineage>
</organism>
<dbReference type="Proteomes" id="UP000245412">
    <property type="component" value="Unassembled WGS sequence"/>
</dbReference>
<dbReference type="Pfam" id="PF02518">
    <property type="entry name" value="HATPase_c"/>
    <property type="match status" value="1"/>
</dbReference>
<keyword evidence="8" id="KW-0812">Transmembrane</keyword>
<sequence length="466" mass="52653">MKSIPKLIRRFFGVLMFSLFLMVFLNLALLIIFSYKQIGNGSAWTCADTVSFSLTAGSDHQYILSQDGMDALRQKNAWAILIDNQDMKVVWHSENLPSDIPLQYDLGWISLLTRGYLNDYPTATSEHTDGLIVLGFPKKSYWKLMWNTFDYQMIAHMPQTILIFLFLNLLLLLIIYLTVTFRLLRSVRPIVDGVERLPGDEEVYVKEKGLFSGIAQAINKTAEKLKHQEYELKKQEQARANWISGVSHDIRTPLSMVMGYAGQLETSPFLSPEDQKKAAVIRQQSMRMKNLINDLNLASKLEYNMQPLNLIPINLTGLIRQTIVDFLNMDLDGKYPIELLTDDSISVCMVTGDKSLLKRAVSNLIINAQVHNPKGCRIFICINLLKDSCSVSVEDDGEGISDEQLERLVKTPHYMMCGNSTSDQRHGLGLMIVRQIAEVHGGSLDLMHSTHGGFCAVIYLPLISVE</sequence>
<keyword evidence="8" id="KW-0472">Membrane</keyword>
<feature type="transmembrane region" description="Helical" evidence="8">
    <location>
        <begin position="12"/>
        <end position="35"/>
    </location>
</feature>
<dbReference type="SMART" id="SM00387">
    <property type="entry name" value="HATPase_c"/>
    <property type="match status" value="1"/>
</dbReference>
<comment type="subcellular location">
    <subcellularLocation>
        <location evidence="2">Membrane</location>
    </subcellularLocation>
</comment>
<dbReference type="EC" id="2.7.13.3" evidence="3"/>
<dbReference type="EMBL" id="QGGY01000003">
    <property type="protein sequence ID" value="PWJ77263.1"/>
    <property type="molecule type" value="Genomic_DNA"/>
</dbReference>
<dbReference type="GO" id="GO:0000155">
    <property type="term" value="F:phosphorelay sensor kinase activity"/>
    <property type="evidence" value="ECO:0007669"/>
    <property type="project" value="InterPro"/>
</dbReference>
<evidence type="ECO:0000256" key="1">
    <source>
        <dbReference type="ARBA" id="ARBA00000085"/>
    </source>
</evidence>
<dbReference type="CDD" id="cd00082">
    <property type="entry name" value="HisKA"/>
    <property type="match status" value="1"/>
</dbReference>
<dbReference type="PANTHER" id="PTHR45453">
    <property type="entry name" value="PHOSPHATE REGULON SENSOR PROTEIN PHOR"/>
    <property type="match status" value="1"/>
</dbReference>
<dbReference type="Pfam" id="PF00512">
    <property type="entry name" value="HisKA"/>
    <property type="match status" value="1"/>
</dbReference>
<comment type="caution">
    <text evidence="10">The sequence shown here is derived from an EMBL/GenBank/DDBJ whole genome shotgun (WGS) entry which is preliminary data.</text>
</comment>
<evidence type="ECO:0000256" key="5">
    <source>
        <dbReference type="ARBA" id="ARBA00022679"/>
    </source>
</evidence>
<evidence type="ECO:0000256" key="8">
    <source>
        <dbReference type="SAM" id="Phobius"/>
    </source>
</evidence>
<feature type="domain" description="Histidine kinase" evidence="9">
    <location>
        <begin position="245"/>
        <end position="464"/>
    </location>
</feature>
<feature type="transmembrane region" description="Helical" evidence="8">
    <location>
        <begin position="161"/>
        <end position="179"/>
    </location>
</feature>
<dbReference type="InterPro" id="IPR050351">
    <property type="entry name" value="BphY/WalK/GraS-like"/>
</dbReference>
<protein>
    <recommendedName>
        <fullName evidence="3">histidine kinase</fullName>
        <ecNumber evidence="3">2.7.13.3</ecNumber>
    </recommendedName>
</protein>
<dbReference type="AlphaFoldDB" id="A0AB73T6A3"/>
<dbReference type="InterPro" id="IPR036890">
    <property type="entry name" value="HATPase_C_sf"/>
</dbReference>
<keyword evidence="6 10" id="KW-0418">Kinase</keyword>
<keyword evidence="7" id="KW-0902">Two-component regulatory system</keyword>
<accession>A0AB73T6A3</accession>
<dbReference type="InterPro" id="IPR005467">
    <property type="entry name" value="His_kinase_dom"/>
</dbReference>
<dbReference type="PANTHER" id="PTHR45453:SF1">
    <property type="entry name" value="PHOSPHATE REGULON SENSOR PROTEIN PHOR"/>
    <property type="match status" value="1"/>
</dbReference>
<dbReference type="SMART" id="SM00388">
    <property type="entry name" value="HisKA"/>
    <property type="match status" value="1"/>
</dbReference>
<dbReference type="InterPro" id="IPR004358">
    <property type="entry name" value="Sig_transdc_His_kin-like_C"/>
</dbReference>
<evidence type="ECO:0000256" key="6">
    <source>
        <dbReference type="ARBA" id="ARBA00022777"/>
    </source>
</evidence>
<dbReference type="GO" id="GO:0016036">
    <property type="term" value="P:cellular response to phosphate starvation"/>
    <property type="evidence" value="ECO:0007669"/>
    <property type="project" value="TreeGrafter"/>
</dbReference>
<evidence type="ECO:0000256" key="2">
    <source>
        <dbReference type="ARBA" id="ARBA00004370"/>
    </source>
</evidence>
<keyword evidence="11" id="KW-1185">Reference proteome</keyword>
<dbReference type="InterPro" id="IPR003661">
    <property type="entry name" value="HisK_dim/P_dom"/>
</dbReference>
<evidence type="ECO:0000313" key="11">
    <source>
        <dbReference type="Proteomes" id="UP000245412"/>
    </source>
</evidence>
<dbReference type="SUPFAM" id="SSF47384">
    <property type="entry name" value="Homodimeric domain of signal transducing histidine kinase"/>
    <property type="match status" value="1"/>
</dbReference>
<name>A0AB73T6A3_9FIRM</name>
<reference evidence="10 11" key="1">
    <citation type="submission" date="2018-05" db="EMBL/GenBank/DDBJ databases">
        <authorList>
            <person name="Goeker M."/>
            <person name="Huntemann M."/>
            <person name="Clum A."/>
            <person name="Pillay M."/>
            <person name="Palaniappan K."/>
            <person name="Varghese N."/>
            <person name="Mikhailova N."/>
            <person name="Stamatis D."/>
            <person name="Reddy T."/>
            <person name="Daum C."/>
            <person name="Shapiro N."/>
            <person name="Ivanova N."/>
            <person name="Kyrpides N."/>
            <person name="Woyke T."/>
        </authorList>
    </citation>
    <scope>NUCLEOTIDE SEQUENCE [LARGE SCALE GENOMIC DNA]</scope>
    <source>
        <strain evidence="10 11">DSM 26524</strain>
    </source>
</reference>
<keyword evidence="5" id="KW-0808">Transferase</keyword>
<dbReference type="SUPFAM" id="SSF55874">
    <property type="entry name" value="ATPase domain of HSP90 chaperone/DNA topoisomerase II/histidine kinase"/>
    <property type="match status" value="1"/>
</dbReference>
<gene>
    <name evidence="10" type="ORF">C7383_103104</name>
</gene>
<evidence type="ECO:0000313" key="10">
    <source>
        <dbReference type="EMBL" id="PWJ77263.1"/>
    </source>
</evidence>
<dbReference type="RefSeq" id="WP_109625375.1">
    <property type="nucleotide sequence ID" value="NZ_JANKBI010000002.1"/>
</dbReference>
<evidence type="ECO:0000259" key="9">
    <source>
        <dbReference type="PROSITE" id="PS50109"/>
    </source>
</evidence>
<keyword evidence="8" id="KW-1133">Transmembrane helix</keyword>
<dbReference type="PROSITE" id="PS50109">
    <property type="entry name" value="HIS_KIN"/>
    <property type="match status" value="1"/>
</dbReference>
<dbReference type="GO" id="GO:0005886">
    <property type="term" value="C:plasma membrane"/>
    <property type="evidence" value="ECO:0007669"/>
    <property type="project" value="TreeGrafter"/>
</dbReference>
<dbReference type="PRINTS" id="PR00344">
    <property type="entry name" value="BCTRLSENSOR"/>
</dbReference>
<dbReference type="CDD" id="cd00075">
    <property type="entry name" value="HATPase"/>
    <property type="match status" value="1"/>
</dbReference>
<evidence type="ECO:0000256" key="7">
    <source>
        <dbReference type="ARBA" id="ARBA00023012"/>
    </source>
</evidence>
<proteinExistence type="predicted"/>
<dbReference type="GO" id="GO:0004721">
    <property type="term" value="F:phosphoprotein phosphatase activity"/>
    <property type="evidence" value="ECO:0007669"/>
    <property type="project" value="TreeGrafter"/>
</dbReference>
<dbReference type="InterPro" id="IPR036097">
    <property type="entry name" value="HisK_dim/P_sf"/>
</dbReference>
<keyword evidence="4" id="KW-0597">Phosphoprotein</keyword>
<comment type="catalytic activity">
    <reaction evidence="1">
        <text>ATP + protein L-histidine = ADP + protein N-phospho-L-histidine.</text>
        <dbReference type="EC" id="2.7.13.3"/>
    </reaction>
</comment>
<evidence type="ECO:0000256" key="3">
    <source>
        <dbReference type="ARBA" id="ARBA00012438"/>
    </source>
</evidence>